<evidence type="ECO:0000313" key="4">
    <source>
        <dbReference type="Proteomes" id="UP000192468"/>
    </source>
</evidence>
<evidence type="ECO:0000313" key="3">
    <source>
        <dbReference type="EMBL" id="SMC21870.1"/>
    </source>
</evidence>
<keyword evidence="4" id="KW-1185">Reference proteome</keyword>
<dbReference type="InterPro" id="IPR020084">
    <property type="entry name" value="NUDIX_hydrolase_CS"/>
</dbReference>
<reference evidence="3 4" key="1">
    <citation type="submission" date="2017-04" db="EMBL/GenBank/DDBJ databases">
        <authorList>
            <person name="Afonso C.L."/>
            <person name="Miller P.J."/>
            <person name="Scott M.A."/>
            <person name="Spackman E."/>
            <person name="Goraichik I."/>
            <person name="Dimitrov K.M."/>
            <person name="Suarez D.L."/>
            <person name="Swayne D.E."/>
        </authorList>
    </citation>
    <scope>NUCLEOTIDE SEQUENCE [LARGE SCALE GENOMIC DNA]</scope>
    <source>
        <strain evidence="3 4">DSM 12555</strain>
    </source>
</reference>
<dbReference type="PROSITE" id="PS51462">
    <property type="entry name" value="NUDIX"/>
    <property type="match status" value="1"/>
</dbReference>
<dbReference type="GO" id="GO:0016787">
    <property type="term" value="F:hydrolase activity"/>
    <property type="evidence" value="ECO:0007669"/>
    <property type="project" value="UniProtKB-KW"/>
</dbReference>
<dbReference type="EMBL" id="FWXH01000003">
    <property type="protein sequence ID" value="SMC21870.1"/>
    <property type="molecule type" value="Genomic_DNA"/>
</dbReference>
<dbReference type="SUPFAM" id="SSF55811">
    <property type="entry name" value="Nudix"/>
    <property type="match status" value="1"/>
</dbReference>
<dbReference type="InterPro" id="IPR015797">
    <property type="entry name" value="NUDIX_hydrolase-like_dom_sf"/>
</dbReference>
<evidence type="ECO:0000259" key="2">
    <source>
        <dbReference type="PROSITE" id="PS51462"/>
    </source>
</evidence>
<keyword evidence="1" id="KW-0378">Hydrolase</keyword>
<evidence type="ECO:0000256" key="1">
    <source>
        <dbReference type="ARBA" id="ARBA00022801"/>
    </source>
</evidence>
<dbReference type="RefSeq" id="WP_084114957.1">
    <property type="nucleotide sequence ID" value="NZ_FWXH01000003.1"/>
</dbReference>
<organism evidence="3 4">
    <name type="scientific">Clostridium acidisoli DSM 12555</name>
    <dbReference type="NCBI Taxonomy" id="1121291"/>
    <lineage>
        <taxon>Bacteria</taxon>
        <taxon>Bacillati</taxon>
        <taxon>Bacillota</taxon>
        <taxon>Clostridia</taxon>
        <taxon>Eubacteriales</taxon>
        <taxon>Clostridiaceae</taxon>
        <taxon>Clostridium</taxon>
    </lineage>
</organism>
<dbReference type="GO" id="GO:0019693">
    <property type="term" value="P:ribose phosphate metabolic process"/>
    <property type="evidence" value="ECO:0007669"/>
    <property type="project" value="TreeGrafter"/>
</dbReference>
<dbReference type="InterPro" id="IPR000086">
    <property type="entry name" value="NUDIX_hydrolase_dom"/>
</dbReference>
<dbReference type="Gene3D" id="3.90.79.10">
    <property type="entry name" value="Nucleoside Triphosphate Pyrophosphohydrolase"/>
    <property type="match status" value="1"/>
</dbReference>
<name>A0A1W1XDB3_9CLOT</name>
<sequence>MENKIKKVRTLAETKFLSLYDVEYKNKMGKIKNWTVASRKDFETLKGQYLEGKEEKIDAAIIAALHVDTKKIVCVRQFRVPLNDYVYELPAGLIDGDEKFDVAAKRELKEETGLDLLKINHEKTKKGVYASAGMTDESAAIVFCTCSGCISKENLEEDEDIEVVMLSKDEVKELLKKDVKMDMRAFIMLQAFVELGEKLFD</sequence>
<gene>
    <name evidence="3" type="ORF">SAMN02745134_01475</name>
</gene>
<dbReference type="GO" id="GO:0006753">
    <property type="term" value="P:nucleoside phosphate metabolic process"/>
    <property type="evidence" value="ECO:0007669"/>
    <property type="project" value="TreeGrafter"/>
</dbReference>
<proteinExistence type="predicted"/>
<feature type="domain" description="Nudix hydrolase" evidence="2">
    <location>
        <begin position="55"/>
        <end position="189"/>
    </location>
</feature>
<accession>A0A1W1XDB3</accession>
<dbReference type="PROSITE" id="PS00893">
    <property type="entry name" value="NUDIX_BOX"/>
    <property type="match status" value="1"/>
</dbReference>
<dbReference type="Pfam" id="PF00293">
    <property type="entry name" value="NUDIX"/>
    <property type="match status" value="1"/>
</dbReference>
<dbReference type="OrthoDB" id="9788922at2"/>
<dbReference type="CDD" id="cd03424">
    <property type="entry name" value="NUDIX_ADPRase_Nudt5_UGPPase_Nudt14"/>
    <property type="match status" value="1"/>
</dbReference>
<dbReference type="AlphaFoldDB" id="A0A1W1XDB3"/>
<dbReference type="PANTHER" id="PTHR11839:SF1">
    <property type="entry name" value="ADP-SUGAR PYROPHOSPHATASE"/>
    <property type="match status" value="1"/>
</dbReference>
<dbReference type="PANTHER" id="PTHR11839">
    <property type="entry name" value="UDP/ADP-SUGAR PYROPHOSPHATASE"/>
    <property type="match status" value="1"/>
</dbReference>
<dbReference type="STRING" id="1121291.SAMN02745134_01475"/>
<protein>
    <submittedName>
        <fullName evidence="3">ADP-ribose pyrophosphatase</fullName>
    </submittedName>
</protein>
<dbReference type="Proteomes" id="UP000192468">
    <property type="component" value="Unassembled WGS sequence"/>
</dbReference>